<dbReference type="InterPro" id="IPR013848">
    <property type="entry name" value="Methylthiotransferase_N"/>
</dbReference>
<feature type="domain" description="Radical SAM core" evidence="17">
    <location>
        <begin position="154"/>
        <end position="391"/>
    </location>
</feature>
<dbReference type="InterPro" id="IPR006638">
    <property type="entry name" value="Elp3/MiaA/NifB-like_rSAM"/>
</dbReference>
<evidence type="ECO:0000256" key="9">
    <source>
        <dbReference type="ARBA" id="ARBA00022723"/>
    </source>
</evidence>
<keyword evidence="8" id="KW-0819">tRNA processing</keyword>
<dbReference type="Pfam" id="PF04055">
    <property type="entry name" value="Radical_SAM"/>
    <property type="match status" value="1"/>
</dbReference>
<keyword evidence="10" id="KW-0408">Iron</keyword>
<dbReference type="InterPro" id="IPR006467">
    <property type="entry name" value="MiaB-like_bact"/>
</dbReference>
<evidence type="ECO:0000256" key="12">
    <source>
        <dbReference type="ARBA" id="ARBA00031213"/>
    </source>
</evidence>
<dbReference type="Proteomes" id="UP000319557">
    <property type="component" value="Chromosome"/>
</dbReference>
<dbReference type="GO" id="GO:0051539">
    <property type="term" value="F:4 iron, 4 sulfur cluster binding"/>
    <property type="evidence" value="ECO:0007669"/>
    <property type="project" value="UniProtKB-KW"/>
</dbReference>
<evidence type="ECO:0000259" key="16">
    <source>
        <dbReference type="PROSITE" id="PS51449"/>
    </source>
</evidence>
<dbReference type="CDD" id="cd01335">
    <property type="entry name" value="Radical_SAM"/>
    <property type="match status" value="1"/>
</dbReference>
<evidence type="ECO:0000256" key="7">
    <source>
        <dbReference type="ARBA" id="ARBA00022691"/>
    </source>
</evidence>
<sequence length="467" mass="53082">MFRDWAIPSFQRLSIAAVHLYEPRRPWHTGTMSAKLKTHTLGCKVNQYETELVRQGLQRAGYRDADKDEAADVCVVNTCTVTAEGDTKSRQIIRRMARQNPDARIVVMGCYATRAPEEVLALPGVSEVVTDKRELPDLLTRFGVIDLPTGLDGHSGRKRAYVKVQDGCLLRCSYCIIPQVRPELTSRPMEHIVEEVERLVAGGFREVVLTGIHLGHYGVDWNRQQPKEKWIRLAHLVQRLAELPGEFRIRLSSIEATEVTRELIEIMQSYPTRIAPHLHLCLQSGSDTILRAMRRRWSTRMFLDRCQMLRDALDHPALTTDVIVGFPGETEEHFQQTCQTSREAGFSKIHVFPYSPRRGTPAAEYADQIDKQVKQERVDRLLALEAELRADYYRSLVGRELDVLVEGSQPIVDLAAGTPHYVHRGTSCRYAPVEFHSADANLEKQLIKVQVAEAKDDRVTGQRRNDA</sequence>
<dbReference type="KEGG" id="ruv:EC9_07310"/>
<evidence type="ECO:0000259" key="17">
    <source>
        <dbReference type="PROSITE" id="PS51918"/>
    </source>
</evidence>
<dbReference type="SMART" id="SM00729">
    <property type="entry name" value="Elp3"/>
    <property type="match status" value="1"/>
</dbReference>
<dbReference type="PROSITE" id="PS51918">
    <property type="entry name" value="RADICAL_SAM"/>
    <property type="match status" value="1"/>
</dbReference>
<evidence type="ECO:0000256" key="2">
    <source>
        <dbReference type="ARBA" id="ARBA00002399"/>
    </source>
</evidence>
<dbReference type="GO" id="GO:0046872">
    <property type="term" value="F:metal ion binding"/>
    <property type="evidence" value="ECO:0007669"/>
    <property type="project" value="UniProtKB-KW"/>
</dbReference>
<evidence type="ECO:0000256" key="4">
    <source>
        <dbReference type="ARBA" id="ARBA00022485"/>
    </source>
</evidence>
<feature type="domain" description="MTTase N-terminal" evidence="16">
    <location>
        <begin position="34"/>
        <end position="144"/>
    </location>
</feature>
<comment type="similarity">
    <text evidence="14">Belongs to the methylthiotransferase family. MtaB subfamily.</text>
</comment>
<dbReference type="FunFam" id="3.80.30.20:FF:000001">
    <property type="entry name" value="tRNA-2-methylthio-N(6)-dimethylallyladenosine synthase 2"/>
    <property type="match status" value="1"/>
</dbReference>
<dbReference type="InterPro" id="IPR007197">
    <property type="entry name" value="rSAM"/>
</dbReference>
<dbReference type="Pfam" id="PF00919">
    <property type="entry name" value="UPF0004"/>
    <property type="match status" value="1"/>
</dbReference>
<evidence type="ECO:0000256" key="11">
    <source>
        <dbReference type="ARBA" id="ARBA00023014"/>
    </source>
</evidence>
<keyword evidence="19" id="KW-1185">Reference proteome</keyword>
<evidence type="ECO:0000256" key="6">
    <source>
        <dbReference type="ARBA" id="ARBA00022679"/>
    </source>
</evidence>
<comment type="catalytic activity">
    <reaction evidence="13">
        <text>N(6)-L-threonylcarbamoyladenosine(37) in tRNA + (sulfur carrier)-SH + AH2 + 2 S-adenosyl-L-methionine = 2-methylsulfanyl-N(6)-L-threonylcarbamoyladenosine(37) in tRNA + (sulfur carrier)-H + 5'-deoxyadenosine + L-methionine + A + S-adenosyl-L-homocysteine + 2 H(+)</text>
        <dbReference type="Rhea" id="RHEA:37075"/>
        <dbReference type="Rhea" id="RHEA-COMP:10163"/>
        <dbReference type="Rhea" id="RHEA-COMP:11092"/>
        <dbReference type="Rhea" id="RHEA-COMP:14737"/>
        <dbReference type="Rhea" id="RHEA-COMP:14739"/>
        <dbReference type="ChEBI" id="CHEBI:13193"/>
        <dbReference type="ChEBI" id="CHEBI:15378"/>
        <dbReference type="ChEBI" id="CHEBI:17319"/>
        <dbReference type="ChEBI" id="CHEBI:17499"/>
        <dbReference type="ChEBI" id="CHEBI:29917"/>
        <dbReference type="ChEBI" id="CHEBI:57844"/>
        <dbReference type="ChEBI" id="CHEBI:57856"/>
        <dbReference type="ChEBI" id="CHEBI:59789"/>
        <dbReference type="ChEBI" id="CHEBI:64428"/>
        <dbReference type="ChEBI" id="CHEBI:74418"/>
        <dbReference type="ChEBI" id="CHEBI:74420"/>
        <dbReference type="EC" id="2.8.4.5"/>
    </reaction>
</comment>
<keyword evidence="11" id="KW-0411">Iron-sulfur</keyword>
<keyword evidence="4" id="KW-0004">4Fe-4S</keyword>
<dbReference type="InterPro" id="IPR023404">
    <property type="entry name" value="rSAM_horseshoe"/>
</dbReference>
<evidence type="ECO:0000256" key="1">
    <source>
        <dbReference type="ARBA" id="ARBA00001966"/>
    </source>
</evidence>
<dbReference type="PANTHER" id="PTHR11918">
    <property type="entry name" value="RADICAL SAM PROTEINS"/>
    <property type="match status" value="1"/>
</dbReference>
<evidence type="ECO:0000313" key="18">
    <source>
        <dbReference type="EMBL" id="QDS86564.1"/>
    </source>
</evidence>
<dbReference type="AlphaFoldDB" id="A0A517LVB2"/>
<keyword evidence="6 18" id="KW-0808">Transferase</keyword>
<evidence type="ECO:0000256" key="3">
    <source>
        <dbReference type="ARBA" id="ARBA00013273"/>
    </source>
</evidence>
<dbReference type="SUPFAM" id="SSF102114">
    <property type="entry name" value="Radical SAM enzymes"/>
    <property type="match status" value="1"/>
</dbReference>
<dbReference type="GO" id="GO:0035598">
    <property type="term" value="F:tRNA (N(6)-L-threonylcarbamoyladenosine(37)-C(2))-methylthiotransferase activity"/>
    <property type="evidence" value="ECO:0007669"/>
    <property type="project" value="UniProtKB-EC"/>
</dbReference>
<accession>A0A517LVB2</accession>
<keyword evidence="9" id="KW-0479">Metal-binding</keyword>
<reference evidence="18 19" key="1">
    <citation type="submission" date="2019-02" db="EMBL/GenBank/DDBJ databases">
        <title>Deep-cultivation of Planctomycetes and their phenomic and genomic characterization uncovers novel biology.</title>
        <authorList>
            <person name="Wiegand S."/>
            <person name="Jogler M."/>
            <person name="Boedeker C."/>
            <person name="Pinto D."/>
            <person name="Vollmers J."/>
            <person name="Rivas-Marin E."/>
            <person name="Kohn T."/>
            <person name="Peeters S.H."/>
            <person name="Heuer A."/>
            <person name="Rast P."/>
            <person name="Oberbeckmann S."/>
            <person name="Bunk B."/>
            <person name="Jeske O."/>
            <person name="Meyerdierks A."/>
            <person name="Storesund J.E."/>
            <person name="Kallscheuer N."/>
            <person name="Luecker S."/>
            <person name="Lage O.M."/>
            <person name="Pohl T."/>
            <person name="Merkel B.J."/>
            <person name="Hornburger P."/>
            <person name="Mueller R.-W."/>
            <person name="Bruemmer F."/>
            <person name="Labrenz M."/>
            <person name="Spormann A.M."/>
            <person name="Op den Camp H."/>
            <person name="Overmann J."/>
            <person name="Amann R."/>
            <person name="Jetten M.S.M."/>
            <person name="Mascher T."/>
            <person name="Medema M.H."/>
            <person name="Devos D.P."/>
            <person name="Kaster A.-K."/>
            <person name="Ovreas L."/>
            <person name="Rohde M."/>
            <person name="Galperin M.Y."/>
            <person name="Jogler C."/>
        </authorList>
    </citation>
    <scope>NUCLEOTIDE SEQUENCE [LARGE SCALE GENOMIC DNA]</scope>
    <source>
        <strain evidence="18 19">EC9</strain>
    </source>
</reference>
<comment type="cofactor">
    <cofactor evidence="1">
        <name>[4Fe-4S] cluster</name>
        <dbReference type="ChEBI" id="CHEBI:49883"/>
    </cofactor>
</comment>
<comment type="function">
    <text evidence="2">Catalyzes the methylthiolation of N6-threonylcarbamoyladenosine (t(6)A), leading to the formation of 2-methylthio-N6-threonylcarbamoyladenosine (ms(2)t(6)A) at position 37 in tRNAs that read codons beginning with adenine.</text>
</comment>
<dbReference type="SFLD" id="SFLDG01082">
    <property type="entry name" value="B12-binding_domain_containing"/>
    <property type="match status" value="1"/>
</dbReference>
<dbReference type="NCBIfam" id="TIGR01579">
    <property type="entry name" value="MiaB-like-C"/>
    <property type="match status" value="1"/>
</dbReference>
<keyword evidence="5" id="KW-0963">Cytoplasm</keyword>
<dbReference type="PROSITE" id="PS51449">
    <property type="entry name" value="MTTASE_N"/>
    <property type="match status" value="1"/>
</dbReference>
<dbReference type="Gene3D" id="3.80.30.20">
    <property type="entry name" value="tm_1862 like domain"/>
    <property type="match status" value="1"/>
</dbReference>
<dbReference type="EC" id="2.8.4.5" evidence="3"/>
<dbReference type="InterPro" id="IPR038135">
    <property type="entry name" value="Methylthiotransferase_N_sf"/>
</dbReference>
<evidence type="ECO:0000256" key="8">
    <source>
        <dbReference type="ARBA" id="ARBA00022694"/>
    </source>
</evidence>
<keyword evidence="7" id="KW-0949">S-adenosyl-L-methionine</keyword>
<dbReference type="SFLD" id="SFLDS00029">
    <property type="entry name" value="Radical_SAM"/>
    <property type="match status" value="1"/>
</dbReference>
<dbReference type="PANTHER" id="PTHR11918:SF45">
    <property type="entry name" value="THREONYLCARBAMOYLADENOSINE TRNA METHYLTHIOTRANSFERASE"/>
    <property type="match status" value="1"/>
</dbReference>
<evidence type="ECO:0000313" key="19">
    <source>
        <dbReference type="Proteomes" id="UP000319557"/>
    </source>
</evidence>
<protein>
    <recommendedName>
        <fullName evidence="15">Threonylcarbamoyladenosine tRNA methylthiotransferase MtaB</fullName>
        <ecNumber evidence="3">2.8.4.5</ecNumber>
    </recommendedName>
    <alternativeName>
        <fullName evidence="12">tRNA-t(6)A37 methylthiotransferase</fullName>
    </alternativeName>
</protein>
<dbReference type="InterPro" id="IPR005839">
    <property type="entry name" value="Methylthiotransferase"/>
</dbReference>
<dbReference type="NCBIfam" id="TIGR00089">
    <property type="entry name" value="MiaB/RimO family radical SAM methylthiotransferase"/>
    <property type="match status" value="1"/>
</dbReference>
<dbReference type="InterPro" id="IPR058240">
    <property type="entry name" value="rSAM_sf"/>
</dbReference>
<evidence type="ECO:0000256" key="5">
    <source>
        <dbReference type="ARBA" id="ARBA00022490"/>
    </source>
</evidence>
<dbReference type="SFLD" id="SFLDG01061">
    <property type="entry name" value="methylthiotransferase"/>
    <property type="match status" value="1"/>
</dbReference>
<gene>
    <name evidence="18" type="primary">mtaB</name>
    <name evidence="18" type="ORF">EC9_07310</name>
</gene>
<evidence type="ECO:0000256" key="14">
    <source>
        <dbReference type="ARBA" id="ARBA00061574"/>
    </source>
</evidence>
<proteinExistence type="inferred from homology"/>
<dbReference type="Gene3D" id="3.40.50.12160">
    <property type="entry name" value="Methylthiotransferase, N-terminal domain"/>
    <property type="match status" value="1"/>
</dbReference>
<evidence type="ECO:0000256" key="15">
    <source>
        <dbReference type="ARBA" id="ARBA00069898"/>
    </source>
</evidence>
<evidence type="ECO:0000256" key="10">
    <source>
        <dbReference type="ARBA" id="ARBA00023004"/>
    </source>
</evidence>
<dbReference type="FunFam" id="3.40.50.12160:FF:000004">
    <property type="entry name" value="Threonylcarbamoyladenosine tRNA methylthiotransferase MtaB"/>
    <property type="match status" value="1"/>
</dbReference>
<organism evidence="18 19">
    <name type="scientific">Rosistilla ulvae</name>
    <dbReference type="NCBI Taxonomy" id="1930277"/>
    <lineage>
        <taxon>Bacteria</taxon>
        <taxon>Pseudomonadati</taxon>
        <taxon>Planctomycetota</taxon>
        <taxon>Planctomycetia</taxon>
        <taxon>Pirellulales</taxon>
        <taxon>Pirellulaceae</taxon>
        <taxon>Rosistilla</taxon>
    </lineage>
</organism>
<evidence type="ECO:0000256" key="13">
    <source>
        <dbReference type="ARBA" id="ARBA00051661"/>
    </source>
</evidence>
<name>A0A517LVB2_9BACT</name>
<dbReference type="EMBL" id="CP036261">
    <property type="protein sequence ID" value="QDS86564.1"/>
    <property type="molecule type" value="Genomic_DNA"/>
</dbReference>